<dbReference type="InterPro" id="IPR000914">
    <property type="entry name" value="SBP_5_dom"/>
</dbReference>
<dbReference type="Gene3D" id="3.10.105.10">
    <property type="entry name" value="Dipeptide-binding Protein, Domain 3"/>
    <property type="match status" value="1"/>
</dbReference>
<dbReference type="PANTHER" id="PTHR30290">
    <property type="entry name" value="PERIPLASMIC BINDING COMPONENT OF ABC TRANSPORTER"/>
    <property type="match status" value="1"/>
</dbReference>
<proteinExistence type="predicted"/>
<evidence type="ECO:0000313" key="3">
    <source>
        <dbReference type="EMBL" id="RVU22917.1"/>
    </source>
</evidence>
<reference evidence="3 4" key="1">
    <citation type="submission" date="2019-01" db="EMBL/GenBank/DDBJ databases">
        <title>Genome sequences of Streptomyces and Rhizobium isolates collected from root and soil.</title>
        <authorList>
            <person name="Chhettri S."/>
            <person name="Sevigny J.L."/>
            <person name="Sen A."/>
            <person name="Ennis N."/>
            <person name="Tisa L."/>
        </authorList>
    </citation>
    <scope>NUCLEOTIDE SEQUENCE [LARGE SCALE GENOMIC DNA]</scope>
    <source>
        <strain evidence="3 4">San01</strain>
    </source>
</reference>
<dbReference type="InterPro" id="IPR030678">
    <property type="entry name" value="Peptide/Ni-bd"/>
</dbReference>
<evidence type="ECO:0000256" key="1">
    <source>
        <dbReference type="SAM" id="SignalP"/>
    </source>
</evidence>
<feature type="signal peptide" evidence="1">
    <location>
        <begin position="1"/>
        <end position="46"/>
    </location>
</feature>
<dbReference type="GO" id="GO:0042597">
    <property type="term" value="C:periplasmic space"/>
    <property type="evidence" value="ECO:0007669"/>
    <property type="project" value="UniProtKB-ARBA"/>
</dbReference>
<dbReference type="GO" id="GO:0043190">
    <property type="term" value="C:ATP-binding cassette (ABC) transporter complex"/>
    <property type="evidence" value="ECO:0007669"/>
    <property type="project" value="InterPro"/>
</dbReference>
<name>A0A3S2WI79_9ACTN</name>
<protein>
    <submittedName>
        <fullName evidence="3">ABC transporter substrate-binding protein</fullName>
    </submittedName>
</protein>
<dbReference type="InterPro" id="IPR039424">
    <property type="entry name" value="SBP_5"/>
</dbReference>
<evidence type="ECO:0000313" key="4">
    <source>
        <dbReference type="Proteomes" id="UP000283128"/>
    </source>
</evidence>
<accession>A0A3S2WI79</accession>
<dbReference type="PIRSF" id="PIRSF002741">
    <property type="entry name" value="MppA"/>
    <property type="match status" value="1"/>
</dbReference>
<dbReference type="SUPFAM" id="SSF53850">
    <property type="entry name" value="Periplasmic binding protein-like II"/>
    <property type="match status" value="1"/>
</dbReference>
<dbReference type="Gene3D" id="3.90.76.10">
    <property type="entry name" value="Dipeptide-binding Protein, Domain 1"/>
    <property type="match status" value="1"/>
</dbReference>
<feature type="chain" id="PRO_5018558848" evidence="1">
    <location>
        <begin position="47"/>
        <end position="562"/>
    </location>
</feature>
<dbReference type="Proteomes" id="UP000283128">
    <property type="component" value="Unassembled WGS sequence"/>
</dbReference>
<dbReference type="Pfam" id="PF00496">
    <property type="entry name" value="SBP_bac_5"/>
    <property type="match status" value="1"/>
</dbReference>
<keyword evidence="1" id="KW-0732">Signal</keyword>
<sequence length="562" mass="60807">MSNPSSPEVSGPMNGSLTHQIRIGALGAVALALAATGCSASPTASAAGGANSLTVNLGYSGTTITRNFNPFSLQATQGTFGFQYESLFSFNILKGGAFTPWLVTKYDWADGGKKITLHLDPRANWSDGSKLTAEDVLFTLDYVKKQKLPVSWAFDSKSVTAPDAHTVEITFDKPAYAKISSIGGITPVPRKEWQSRDGKTYTNPNPVGSGPYRLKQYGAQQLTFQARDNYWKQKNIPVKTVKAPVVTGASEMGKLLSGDVEWSGGAVADVKKQYVSKDPKNHHAWYPTYGGLYMFFNHTKAPFDNVHVRKGLSLAVDRSELAQLGNPGMFNTLNLTGLDSKTQGKWINPKYADAEQPKAETAKAAAEFAKAGYTMKGGKLVGKDGKQFSFSILEVSDFGDSIQRDKVIAEELKKAGIAVDVKPVASAQIDQKRKSGQFDVVVGGAVYYNTPYNFFRDMLWSGNAGIWTNYGHYKSKKADALLKEMENSGDDASLKRISGELEGLMVDDVPAAPLITIGVSAEYNSKNWTGWPDAQNPYAMPAPWSGPVDTLSTLLSLRPAKG</sequence>
<dbReference type="AlphaFoldDB" id="A0A3S2WI79"/>
<keyword evidence="4" id="KW-1185">Reference proteome</keyword>
<comment type="caution">
    <text evidence="3">The sequence shown here is derived from an EMBL/GenBank/DDBJ whole genome shotgun (WGS) entry which is preliminary data.</text>
</comment>
<dbReference type="Gene3D" id="3.40.190.10">
    <property type="entry name" value="Periplasmic binding protein-like II"/>
    <property type="match status" value="1"/>
</dbReference>
<dbReference type="CDD" id="cd08509">
    <property type="entry name" value="PBP2_TmCBP_oligosaccharides_like"/>
    <property type="match status" value="1"/>
</dbReference>
<dbReference type="EMBL" id="RZYA01000009">
    <property type="protein sequence ID" value="RVU22917.1"/>
    <property type="molecule type" value="Genomic_DNA"/>
</dbReference>
<gene>
    <name evidence="3" type="ORF">EOT10_20835</name>
</gene>
<dbReference type="OrthoDB" id="9764591at2"/>
<dbReference type="GO" id="GO:1904680">
    <property type="term" value="F:peptide transmembrane transporter activity"/>
    <property type="evidence" value="ECO:0007669"/>
    <property type="project" value="TreeGrafter"/>
</dbReference>
<dbReference type="GO" id="GO:0015833">
    <property type="term" value="P:peptide transport"/>
    <property type="evidence" value="ECO:0007669"/>
    <property type="project" value="TreeGrafter"/>
</dbReference>
<feature type="domain" description="Solute-binding protein family 5" evidence="2">
    <location>
        <begin position="98"/>
        <end position="463"/>
    </location>
</feature>
<organism evidence="3 4">
    <name type="scientific">Streptomyces antnestii</name>
    <dbReference type="NCBI Taxonomy" id="2494256"/>
    <lineage>
        <taxon>Bacteria</taxon>
        <taxon>Bacillati</taxon>
        <taxon>Actinomycetota</taxon>
        <taxon>Actinomycetes</taxon>
        <taxon>Kitasatosporales</taxon>
        <taxon>Streptomycetaceae</taxon>
        <taxon>Streptomyces</taxon>
    </lineage>
</organism>
<evidence type="ECO:0000259" key="2">
    <source>
        <dbReference type="Pfam" id="PF00496"/>
    </source>
</evidence>